<dbReference type="Proteomes" id="UP001177670">
    <property type="component" value="Unassembled WGS sequence"/>
</dbReference>
<evidence type="ECO:0000313" key="2">
    <source>
        <dbReference type="EMBL" id="KAK1119265.1"/>
    </source>
</evidence>
<evidence type="ECO:0000313" key="3">
    <source>
        <dbReference type="Proteomes" id="UP001177670"/>
    </source>
</evidence>
<feature type="region of interest" description="Disordered" evidence="1">
    <location>
        <begin position="1"/>
        <end position="91"/>
    </location>
</feature>
<organism evidence="2 3">
    <name type="scientific">Melipona bicolor</name>
    <dbReference type="NCBI Taxonomy" id="60889"/>
    <lineage>
        <taxon>Eukaryota</taxon>
        <taxon>Metazoa</taxon>
        <taxon>Ecdysozoa</taxon>
        <taxon>Arthropoda</taxon>
        <taxon>Hexapoda</taxon>
        <taxon>Insecta</taxon>
        <taxon>Pterygota</taxon>
        <taxon>Neoptera</taxon>
        <taxon>Endopterygota</taxon>
        <taxon>Hymenoptera</taxon>
        <taxon>Apocrita</taxon>
        <taxon>Aculeata</taxon>
        <taxon>Apoidea</taxon>
        <taxon>Anthophila</taxon>
        <taxon>Apidae</taxon>
        <taxon>Melipona</taxon>
    </lineage>
</organism>
<name>A0AA40FHU8_9HYME</name>
<feature type="compositionally biased region" description="Acidic residues" evidence="1">
    <location>
        <begin position="17"/>
        <end position="28"/>
    </location>
</feature>
<sequence>MSGSQALRDAVIHEPDNVAESEDSEDEWNYYRVEPNKEKDSASTKRVDEPEETKGEVPEPPVKDIEPTIQPEGVQGKDIKCDNPKEEESQPELIDTEVNFQFARLFFSIIDN</sequence>
<comment type="caution">
    <text evidence="2">The sequence shown here is derived from an EMBL/GenBank/DDBJ whole genome shotgun (WGS) entry which is preliminary data.</text>
</comment>
<reference evidence="2" key="1">
    <citation type="submission" date="2021-10" db="EMBL/GenBank/DDBJ databases">
        <title>Melipona bicolor Genome sequencing and assembly.</title>
        <authorList>
            <person name="Araujo N.S."/>
            <person name="Arias M.C."/>
        </authorList>
    </citation>
    <scope>NUCLEOTIDE SEQUENCE</scope>
    <source>
        <strain evidence="2">USP_2M_L1-L4_2017</strain>
        <tissue evidence="2">Whole body</tissue>
    </source>
</reference>
<feature type="compositionally biased region" description="Basic and acidic residues" evidence="1">
    <location>
        <begin position="34"/>
        <end position="66"/>
    </location>
</feature>
<keyword evidence="3" id="KW-1185">Reference proteome</keyword>
<feature type="compositionally biased region" description="Basic and acidic residues" evidence="1">
    <location>
        <begin position="75"/>
        <end position="88"/>
    </location>
</feature>
<evidence type="ECO:0000256" key="1">
    <source>
        <dbReference type="SAM" id="MobiDB-lite"/>
    </source>
</evidence>
<gene>
    <name evidence="2" type="ORF">K0M31_013454</name>
</gene>
<accession>A0AA40FHU8</accession>
<protein>
    <submittedName>
        <fullName evidence="2">Uncharacterized protein</fullName>
    </submittedName>
</protein>
<proteinExistence type="predicted"/>
<dbReference type="AlphaFoldDB" id="A0AA40FHU8"/>
<dbReference type="EMBL" id="JAHYIQ010000037">
    <property type="protein sequence ID" value="KAK1119265.1"/>
    <property type="molecule type" value="Genomic_DNA"/>
</dbReference>